<dbReference type="EMBL" id="AP008230">
    <property type="protein sequence ID" value="BAE83975.1"/>
    <property type="molecule type" value="Genomic_DNA"/>
</dbReference>
<gene>
    <name evidence="1" type="ordered locus">DSY2186</name>
</gene>
<dbReference type="STRING" id="138119.DSY2186"/>
<accession>Q24VG7</accession>
<proteinExistence type="predicted"/>
<reference evidence="1 2" key="1">
    <citation type="journal article" date="2006" name="J. Bacteriol.">
        <title>Complete genome sequence of the dehalorespiring bacterium Desulfitobacterium hafniense Y51 and comparison with Dehalococcoides ethenogenes 195.</title>
        <authorList>
            <person name="Nonaka H."/>
            <person name="Keresztes G."/>
            <person name="Shinoda Y."/>
            <person name="Ikenaga Y."/>
            <person name="Abe M."/>
            <person name="Naito K."/>
            <person name="Inatomi K."/>
            <person name="Furukawa K."/>
            <person name="Inui M."/>
            <person name="Yukawa H."/>
        </authorList>
    </citation>
    <scope>NUCLEOTIDE SEQUENCE [LARGE SCALE GENOMIC DNA]</scope>
    <source>
        <strain evidence="1 2">Y51</strain>
    </source>
</reference>
<sequence>MMTGNVPLYVPIWYIIIATVRKIYQIKGVPEGRLLLFKGAYHANCNFYPYHLFSLGRCARAYHFFLERRALAMAKIGQILRDKQPKVYHELMRKAQKKKPAKDYSLGEIEDLMRGNAYVRGRGGAVRQVRYK</sequence>
<protein>
    <submittedName>
        <fullName evidence="1">Uncharacterized protein</fullName>
    </submittedName>
</protein>
<organism evidence="1 2">
    <name type="scientific">Desulfitobacterium hafniense (strain Y51)</name>
    <dbReference type="NCBI Taxonomy" id="138119"/>
    <lineage>
        <taxon>Bacteria</taxon>
        <taxon>Bacillati</taxon>
        <taxon>Bacillota</taxon>
        <taxon>Clostridia</taxon>
        <taxon>Eubacteriales</taxon>
        <taxon>Desulfitobacteriaceae</taxon>
        <taxon>Desulfitobacterium</taxon>
    </lineage>
</organism>
<keyword evidence="2" id="KW-1185">Reference proteome</keyword>
<dbReference type="Proteomes" id="UP000001946">
    <property type="component" value="Chromosome"/>
</dbReference>
<evidence type="ECO:0000313" key="2">
    <source>
        <dbReference type="Proteomes" id="UP000001946"/>
    </source>
</evidence>
<dbReference type="AlphaFoldDB" id="Q24VG7"/>
<dbReference type="HOGENOM" id="CLU_1913671_0_0_9"/>
<dbReference type="KEGG" id="dsy:DSY2186"/>
<name>Q24VG7_DESHY</name>
<evidence type="ECO:0000313" key="1">
    <source>
        <dbReference type="EMBL" id="BAE83975.1"/>
    </source>
</evidence>